<evidence type="ECO:0000256" key="8">
    <source>
        <dbReference type="ARBA" id="ARBA00022801"/>
    </source>
</evidence>
<dbReference type="InterPro" id="IPR050072">
    <property type="entry name" value="Peptidase_M20A"/>
</dbReference>
<comment type="catalytic activity">
    <reaction evidence="11">
        <text>N-succinyl-(2S,6S)-2,6-diaminopimelate + H2O = (2S,6S)-2,6-diaminopimelate + succinate</text>
        <dbReference type="Rhea" id="RHEA:22608"/>
        <dbReference type="ChEBI" id="CHEBI:15377"/>
        <dbReference type="ChEBI" id="CHEBI:30031"/>
        <dbReference type="ChEBI" id="CHEBI:57609"/>
        <dbReference type="ChEBI" id="CHEBI:58087"/>
        <dbReference type="EC" id="3.5.1.18"/>
    </reaction>
</comment>
<evidence type="ECO:0000256" key="1">
    <source>
        <dbReference type="ARBA" id="ARBA00001941"/>
    </source>
</evidence>
<dbReference type="NCBIfam" id="TIGR01910">
    <property type="entry name" value="DapE-ArgE"/>
    <property type="match status" value="1"/>
</dbReference>
<dbReference type="Pfam" id="PF07687">
    <property type="entry name" value="M20_dimer"/>
    <property type="match status" value="1"/>
</dbReference>
<dbReference type="Gene3D" id="3.30.70.360">
    <property type="match status" value="1"/>
</dbReference>
<name>A0ABY5P4V0_9LACT</name>
<dbReference type="InterPro" id="IPR011650">
    <property type="entry name" value="Peptidase_M20_dimer"/>
</dbReference>
<evidence type="ECO:0000256" key="6">
    <source>
        <dbReference type="ARBA" id="ARBA00016853"/>
    </source>
</evidence>
<comment type="cofactor">
    <cofactor evidence="1">
        <name>Co(2+)</name>
        <dbReference type="ChEBI" id="CHEBI:48828"/>
    </cofactor>
</comment>
<dbReference type="EMBL" id="CP102453">
    <property type="protein sequence ID" value="UUX33405.1"/>
    <property type="molecule type" value="Genomic_DNA"/>
</dbReference>
<evidence type="ECO:0000256" key="2">
    <source>
        <dbReference type="ARBA" id="ARBA00001947"/>
    </source>
</evidence>
<evidence type="ECO:0000256" key="11">
    <source>
        <dbReference type="ARBA" id="ARBA00051301"/>
    </source>
</evidence>
<evidence type="ECO:0000313" key="13">
    <source>
        <dbReference type="EMBL" id="UUX33405.1"/>
    </source>
</evidence>
<dbReference type="PANTHER" id="PTHR43808">
    <property type="entry name" value="ACETYLORNITHINE DEACETYLASE"/>
    <property type="match status" value="1"/>
</dbReference>
<feature type="domain" description="Peptidase M20 dimerisation" evidence="12">
    <location>
        <begin position="192"/>
        <end position="325"/>
    </location>
</feature>
<comment type="similarity">
    <text evidence="4">Belongs to the peptidase M20A family.</text>
</comment>
<protein>
    <recommendedName>
        <fullName evidence="6">Probable succinyl-diaminopimelate desuccinylase</fullName>
        <ecNumber evidence="5">3.5.1.18</ecNumber>
    </recommendedName>
</protein>
<proteinExistence type="inferred from homology"/>
<dbReference type="Pfam" id="PF01546">
    <property type="entry name" value="Peptidase_M20"/>
    <property type="match status" value="1"/>
</dbReference>
<dbReference type="Gene3D" id="3.40.630.10">
    <property type="entry name" value="Zn peptidases"/>
    <property type="match status" value="2"/>
</dbReference>
<sequence length="423" mass="46905">MTELTKTQLKQQVVQAIEDQQRDLLDLCSKLIQINSENPPGDSTEITEFIKTYLEEAGLAVEIHESAPLQYNIISKYGSESGKKLIYCGHTDVVPVGNLDKWDFDPFSGEIKDGFLLGRGASDMKAGLGGLIFATTLMKKLNISLPGQVILAIVPDEETGGENGVPWVLNKGLVSGDGALIAEPSSKYNPTIGQKGSYWFKLDVYGEPGHGSLSPIIGGNAIVDMMRAIERIQTLFTLDFDMPDEMRELVETSKRYMREVETEREAFQPILEHISCNIGKIEGGTKANVVPESCSVEIDCRLPFGVSEDFVTQYITDELDKLGIDYKMERFGFRSEANYTSPQDPVCRAVVDNLQEISGHEAYGVMQWASSDARHFREHNIPVLQYGPATLSTIHGYNERVEVDKIVLATKVYGAAIIDFLYN</sequence>
<gene>
    <name evidence="13" type="ORF">NRE15_10905</name>
</gene>
<comment type="pathway">
    <text evidence="3">Amino-acid biosynthesis; L-lysine biosynthesis via DAP pathway; LL-2,6-diaminopimelate from (S)-tetrahydrodipicolinate (succinylase route): step 3/3.</text>
</comment>
<keyword evidence="10" id="KW-0170">Cobalt</keyword>
<accession>A0ABY5P4V0</accession>
<dbReference type="Proteomes" id="UP001315967">
    <property type="component" value="Chromosome"/>
</dbReference>
<evidence type="ECO:0000256" key="9">
    <source>
        <dbReference type="ARBA" id="ARBA00022833"/>
    </source>
</evidence>
<evidence type="ECO:0000256" key="10">
    <source>
        <dbReference type="ARBA" id="ARBA00023285"/>
    </source>
</evidence>
<organism evidence="13 14">
    <name type="scientific">Fundicoccus culcitae</name>
    <dbReference type="NCBI Taxonomy" id="2969821"/>
    <lineage>
        <taxon>Bacteria</taxon>
        <taxon>Bacillati</taxon>
        <taxon>Bacillota</taxon>
        <taxon>Bacilli</taxon>
        <taxon>Lactobacillales</taxon>
        <taxon>Aerococcaceae</taxon>
        <taxon>Fundicoccus</taxon>
    </lineage>
</organism>
<evidence type="ECO:0000256" key="3">
    <source>
        <dbReference type="ARBA" id="ARBA00005130"/>
    </source>
</evidence>
<evidence type="ECO:0000256" key="7">
    <source>
        <dbReference type="ARBA" id="ARBA00022723"/>
    </source>
</evidence>
<comment type="cofactor">
    <cofactor evidence="2">
        <name>Zn(2+)</name>
        <dbReference type="ChEBI" id="CHEBI:29105"/>
    </cofactor>
</comment>
<dbReference type="InterPro" id="IPR036264">
    <property type="entry name" value="Bact_exopeptidase_dim_dom"/>
</dbReference>
<dbReference type="SUPFAM" id="SSF53187">
    <property type="entry name" value="Zn-dependent exopeptidases"/>
    <property type="match status" value="1"/>
</dbReference>
<dbReference type="RefSeq" id="WP_313792906.1">
    <property type="nucleotide sequence ID" value="NZ_CP102453.1"/>
</dbReference>
<evidence type="ECO:0000313" key="14">
    <source>
        <dbReference type="Proteomes" id="UP001315967"/>
    </source>
</evidence>
<dbReference type="EC" id="3.5.1.18" evidence="5"/>
<dbReference type="PANTHER" id="PTHR43808:SF32">
    <property type="entry name" value="ARGE_DAPE-RELATED DEACYLASE"/>
    <property type="match status" value="1"/>
</dbReference>
<dbReference type="InterPro" id="IPR001261">
    <property type="entry name" value="ArgE/DapE_CS"/>
</dbReference>
<dbReference type="InterPro" id="IPR010182">
    <property type="entry name" value="ArgE/DapE"/>
</dbReference>
<reference evidence="13 14" key="1">
    <citation type="submission" date="2022-08" db="EMBL/GenBank/DDBJ databases">
        <title>Aerococcaceae sp. nov isolated from spoiled eye mask.</title>
        <authorList>
            <person name="Zhou G."/>
            <person name="Xie X.-B."/>
            <person name="Shi Q.-S."/>
            <person name="Wang Y.-S."/>
            <person name="Wen X."/>
            <person name="Peng H."/>
            <person name="Yang X.-J."/>
            <person name="Tao H.-B."/>
            <person name="Huang X.-M."/>
        </authorList>
    </citation>
    <scope>NUCLEOTIDE SEQUENCE [LARGE SCALE GENOMIC DNA]</scope>
    <source>
        <strain evidence="14">DM20194951</strain>
    </source>
</reference>
<keyword evidence="14" id="KW-1185">Reference proteome</keyword>
<evidence type="ECO:0000259" key="12">
    <source>
        <dbReference type="Pfam" id="PF07687"/>
    </source>
</evidence>
<dbReference type="InterPro" id="IPR002933">
    <property type="entry name" value="Peptidase_M20"/>
</dbReference>
<evidence type="ECO:0000256" key="4">
    <source>
        <dbReference type="ARBA" id="ARBA00006247"/>
    </source>
</evidence>
<dbReference type="PROSITE" id="PS00759">
    <property type="entry name" value="ARGE_DAPE_CPG2_2"/>
    <property type="match status" value="1"/>
</dbReference>
<dbReference type="SUPFAM" id="SSF55031">
    <property type="entry name" value="Bacterial exopeptidase dimerisation domain"/>
    <property type="match status" value="1"/>
</dbReference>
<keyword evidence="7" id="KW-0479">Metal-binding</keyword>
<keyword evidence="9" id="KW-0862">Zinc</keyword>
<keyword evidence="8" id="KW-0378">Hydrolase</keyword>
<evidence type="ECO:0000256" key="5">
    <source>
        <dbReference type="ARBA" id="ARBA00011921"/>
    </source>
</evidence>